<dbReference type="EMBL" id="JAERRF010000016">
    <property type="protein sequence ID" value="MBL1100022.1"/>
    <property type="molecule type" value="Genomic_DNA"/>
</dbReference>
<feature type="transmembrane region" description="Helical" evidence="1">
    <location>
        <begin position="54"/>
        <end position="76"/>
    </location>
</feature>
<comment type="caution">
    <text evidence="3">The sequence shown here is derived from an EMBL/GenBank/DDBJ whole genome shotgun (WGS) entry which is preliminary data.</text>
</comment>
<keyword evidence="4" id="KW-1185">Reference proteome</keyword>
<feature type="domain" description="DUF1648" evidence="2">
    <location>
        <begin position="22"/>
        <end position="57"/>
    </location>
</feature>
<evidence type="ECO:0000256" key="1">
    <source>
        <dbReference type="SAM" id="Phobius"/>
    </source>
</evidence>
<evidence type="ECO:0000259" key="2">
    <source>
        <dbReference type="Pfam" id="PF07853"/>
    </source>
</evidence>
<organism evidence="3 4">
    <name type="scientific">Streptomyces coffeae</name>
    <dbReference type="NCBI Taxonomy" id="621382"/>
    <lineage>
        <taxon>Bacteria</taxon>
        <taxon>Bacillati</taxon>
        <taxon>Actinomycetota</taxon>
        <taxon>Actinomycetes</taxon>
        <taxon>Kitasatosporales</taxon>
        <taxon>Streptomycetaceae</taxon>
        <taxon>Streptomyces</taxon>
    </lineage>
</organism>
<feature type="transmembrane region" description="Helical" evidence="1">
    <location>
        <begin position="88"/>
        <end position="111"/>
    </location>
</feature>
<feature type="transmembrane region" description="Helical" evidence="1">
    <location>
        <begin position="208"/>
        <end position="227"/>
    </location>
</feature>
<evidence type="ECO:0000313" key="3">
    <source>
        <dbReference type="EMBL" id="MBL1100022.1"/>
    </source>
</evidence>
<sequence length="325" mass="32900">MARSARRAMVVASPFLLAWAGVLGIFAALADRLPDRLATHFGSSGHADGFTGPGAFLSVVTALFLVPGAVVGWLAFRSRTALGARRALVAVGYGTPAQLGCVFGLLLLANADAGAAGSEPGELPLWQLAVSFAVGAAVGWVGWLLAGLDPASPSGDTDPGRGPRLPLAEGELASWTRTVGSPVLIGVGGATAVLGGALALAAGPPAGLPPAAIGAVTALLSGCRVTVDRRGLTVTARFVARPRLRVPLERIERATSREFRAMELGGWGYRSAAGRSGLVLRSGEALCLRLAATGKEFVVTVDDAATAAALLNTLAERGRTAAPEG</sequence>
<dbReference type="Pfam" id="PF07853">
    <property type="entry name" value="DUF1648"/>
    <property type="match status" value="1"/>
</dbReference>
<dbReference type="Proteomes" id="UP000634229">
    <property type="component" value="Unassembled WGS sequence"/>
</dbReference>
<accession>A0ABS1NIU7</accession>
<proteinExistence type="predicted"/>
<keyword evidence="1" id="KW-0472">Membrane</keyword>
<feature type="transmembrane region" description="Helical" evidence="1">
    <location>
        <begin position="123"/>
        <end position="146"/>
    </location>
</feature>
<name>A0ABS1NIU7_9ACTN</name>
<evidence type="ECO:0000313" key="4">
    <source>
        <dbReference type="Proteomes" id="UP000634229"/>
    </source>
</evidence>
<keyword evidence="1" id="KW-0812">Transmembrane</keyword>
<reference evidence="3 4" key="1">
    <citation type="submission" date="2021-01" db="EMBL/GenBank/DDBJ databases">
        <title>WGS of actinomycetes isolated from Thailand.</title>
        <authorList>
            <person name="Thawai C."/>
        </authorList>
    </citation>
    <scope>NUCLEOTIDE SEQUENCE [LARGE SCALE GENOMIC DNA]</scope>
    <source>
        <strain evidence="3 4">CA1R205</strain>
    </source>
</reference>
<gene>
    <name evidence="3" type="ORF">JK363_25790</name>
</gene>
<dbReference type="InterPro" id="IPR012867">
    <property type="entry name" value="DUF1648"/>
</dbReference>
<keyword evidence="1" id="KW-1133">Transmembrane helix</keyword>
<dbReference type="RefSeq" id="WP_201877666.1">
    <property type="nucleotide sequence ID" value="NZ_JAERRF010000016.1"/>
</dbReference>
<protein>
    <submittedName>
        <fullName evidence="3">DUF1648 domain-containing protein</fullName>
    </submittedName>
</protein>
<feature type="transmembrane region" description="Helical" evidence="1">
    <location>
        <begin position="183"/>
        <end position="202"/>
    </location>
</feature>